<proteinExistence type="predicted"/>
<evidence type="ECO:0000313" key="3">
    <source>
        <dbReference type="Proteomes" id="UP000285060"/>
    </source>
</evidence>
<comment type="caution">
    <text evidence="2">The sequence shown here is derived from an EMBL/GenBank/DDBJ whole genome shotgun (WGS) entry which is preliminary data.</text>
</comment>
<dbReference type="InterPro" id="IPR004875">
    <property type="entry name" value="DDE_SF_endonuclease_dom"/>
</dbReference>
<organism evidence="2 3">
    <name type="scientific">Aphanomyces invadans</name>
    <dbReference type="NCBI Taxonomy" id="157072"/>
    <lineage>
        <taxon>Eukaryota</taxon>
        <taxon>Sar</taxon>
        <taxon>Stramenopiles</taxon>
        <taxon>Oomycota</taxon>
        <taxon>Saprolegniomycetes</taxon>
        <taxon>Saprolegniales</taxon>
        <taxon>Verrucalvaceae</taxon>
        <taxon>Aphanomyces</taxon>
    </lineage>
</organism>
<evidence type="ECO:0000259" key="1">
    <source>
        <dbReference type="Pfam" id="PF03184"/>
    </source>
</evidence>
<gene>
    <name evidence="2" type="ORF">DYB32_009188</name>
</gene>
<protein>
    <recommendedName>
        <fullName evidence="1">DDE-1 domain-containing protein</fullName>
    </recommendedName>
</protein>
<feature type="domain" description="DDE-1" evidence="1">
    <location>
        <begin position="56"/>
        <end position="131"/>
    </location>
</feature>
<dbReference type="Proteomes" id="UP000285060">
    <property type="component" value="Unassembled WGS sequence"/>
</dbReference>
<reference evidence="2 3" key="1">
    <citation type="submission" date="2018-08" db="EMBL/GenBank/DDBJ databases">
        <title>Aphanomyces genome sequencing and annotation.</title>
        <authorList>
            <person name="Minardi D."/>
            <person name="Oidtmann B."/>
            <person name="Van Der Giezen M."/>
            <person name="Studholme D.J."/>
        </authorList>
    </citation>
    <scope>NUCLEOTIDE SEQUENCE [LARGE SCALE GENOMIC DNA]</scope>
    <source>
        <strain evidence="2 3">NJM0002</strain>
    </source>
</reference>
<evidence type="ECO:0000313" key="2">
    <source>
        <dbReference type="EMBL" id="RHY23458.1"/>
    </source>
</evidence>
<feature type="non-terminal residue" evidence="2">
    <location>
        <position position="1"/>
    </location>
</feature>
<name>A0A418AJ24_9STRA</name>
<dbReference type="GO" id="GO:0003676">
    <property type="term" value="F:nucleic acid binding"/>
    <property type="evidence" value="ECO:0007669"/>
    <property type="project" value="InterPro"/>
</dbReference>
<dbReference type="VEuPathDB" id="FungiDB:H310_07041"/>
<dbReference type="Pfam" id="PF03184">
    <property type="entry name" value="DDE_1"/>
    <property type="match status" value="1"/>
</dbReference>
<sequence length="143" mass="16243">IYYDMPPNYIWAKRGGSSKISAGEKHSMRMTAVLTARADGQKFPIMFIMKELGSQLCPLPPNATSFCQPLDVVVMAPFKRNMREHWLYEEMIEGDDDDPSSLTSKLKRMALIKRAIAAWDMVPSEVIRTSFDKAIPRQQSSQT</sequence>
<dbReference type="AlphaFoldDB" id="A0A418AJ24"/>
<accession>A0A418AJ24</accession>
<keyword evidence="3" id="KW-1185">Reference proteome</keyword>
<dbReference type="EMBL" id="QUSY01001826">
    <property type="protein sequence ID" value="RHY23458.1"/>
    <property type="molecule type" value="Genomic_DNA"/>
</dbReference>